<dbReference type="EMBL" id="EU016575">
    <property type="protein sequence ID" value="ABZ06407.1"/>
    <property type="molecule type" value="Genomic_DNA"/>
</dbReference>
<organism evidence="2">
    <name type="scientific">uncultured marine microorganism HF4000_009L19</name>
    <dbReference type="NCBI Taxonomy" id="455516"/>
    <lineage>
        <taxon>unclassified sequences</taxon>
        <taxon>environmental samples</taxon>
    </lineage>
</organism>
<protein>
    <submittedName>
        <fullName evidence="2">Uncharacterized protein</fullName>
    </submittedName>
</protein>
<sequence length="233" mass="25073">MSCHDYVIRACEFRGVVSTDKLAKRSSVLLSPVSSGIISEPFQREQVGEHVGQFLFVERVGGGRHRRGGQHGVLAQLSLHERPQAFLPVNQLHRVGILVQPAAVDDGAVACHRANGPVHGEHRAGRVEQRTLQRRGGADGTDVAQVRCGARAIAIHAMTGRAGTLRSEQAASTGDVTQMHRAHVEVAHGPEEGDQAGQLGRGEVVRWHRRAGDAGSEQPHQLEVRPCPTVLPA</sequence>
<feature type="region of interest" description="Disordered" evidence="1">
    <location>
        <begin position="211"/>
        <end position="233"/>
    </location>
</feature>
<proteinExistence type="predicted"/>
<accession>B3T1E7</accession>
<evidence type="ECO:0000313" key="2">
    <source>
        <dbReference type="EMBL" id="ABZ06407.1"/>
    </source>
</evidence>
<dbReference type="AlphaFoldDB" id="B3T1E7"/>
<evidence type="ECO:0000256" key="1">
    <source>
        <dbReference type="SAM" id="MobiDB-lite"/>
    </source>
</evidence>
<reference evidence="2" key="1">
    <citation type="journal article" date="2008" name="ISME J.">
        <title>Genomic patterns of recombination, clonal divergence and environment in marine microbial populations.</title>
        <authorList>
            <person name="Konstantinidis K.T."/>
            <person name="Delong E.F."/>
        </authorList>
    </citation>
    <scope>NUCLEOTIDE SEQUENCE</scope>
</reference>
<gene>
    <name evidence="2" type="ORF">ALOHA_HF4000009L19ctg1g3</name>
</gene>
<name>B3T1E7_9ZZZZ</name>